<reference evidence="2" key="1">
    <citation type="submission" date="2020-05" db="EMBL/GenBank/DDBJ databases">
        <authorList>
            <person name="Chiriac C."/>
            <person name="Salcher M."/>
            <person name="Ghai R."/>
            <person name="Kavagutti S V."/>
        </authorList>
    </citation>
    <scope>NUCLEOTIDE SEQUENCE</scope>
</reference>
<proteinExistence type="predicted"/>
<evidence type="ECO:0000313" key="2">
    <source>
        <dbReference type="EMBL" id="CAB4543807.1"/>
    </source>
</evidence>
<keyword evidence="1" id="KW-0472">Membrane</keyword>
<name>A0A6J6BYL5_9ZZZZ</name>
<dbReference type="AlphaFoldDB" id="A0A6J6BYL5"/>
<dbReference type="EMBL" id="CAEZSL010000076">
    <property type="protein sequence ID" value="CAB4543807.1"/>
    <property type="molecule type" value="Genomic_DNA"/>
</dbReference>
<protein>
    <submittedName>
        <fullName evidence="2">Unannotated protein</fullName>
    </submittedName>
</protein>
<accession>A0A6J6BYL5</accession>
<feature type="transmembrane region" description="Helical" evidence="1">
    <location>
        <begin position="51"/>
        <end position="69"/>
    </location>
</feature>
<organism evidence="2">
    <name type="scientific">freshwater metagenome</name>
    <dbReference type="NCBI Taxonomy" id="449393"/>
    <lineage>
        <taxon>unclassified sequences</taxon>
        <taxon>metagenomes</taxon>
        <taxon>ecological metagenomes</taxon>
    </lineage>
</organism>
<gene>
    <name evidence="2" type="ORF">UFOPK1421_00809</name>
</gene>
<keyword evidence="1" id="KW-1133">Transmembrane helix</keyword>
<sequence length="70" mass="7327">MVSMFLGADLLKWMVLALGGALFAGNVLAMVKPPPNPQEGDLARAPLKRSIFMASLGFIAAVWALASLVA</sequence>
<keyword evidence="1" id="KW-0812">Transmembrane</keyword>
<feature type="transmembrane region" description="Helical" evidence="1">
    <location>
        <begin position="13"/>
        <end position="31"/>
    </location>
</feature>
<evidence type="ECO:0000256" key="1">
    <source>
        <dbReference type="SAM" id="Phobius"/>
    </source>
</evidence>